<sequence length="466" mass="53202">MPNMNKSELTFSAILVPLDYLVVFLAGLVAHGLRFGTFLTDIRPVIYELSFRNFLPILLIASSIWIFVFALSGLYNIKTTRRMVEELAKIFLACSTAVLIIIVFIFFQRELFSSRFIIISGWLLSIIFISIERFIIRSIQRHFLKKGIGIHRVFVVGKDATTGRIVNELNDNPGLGYKIVGQLKEVNESEIQKLKESLKDSNIDEVIQADPNIQKELVLKIIDICNEYHITFKYVANLFETSVTNIAIAPLAGIPVIEMKKTPLDGWGKIFKRAFDIIFSVFILIILIPFIIIIAVIIKLDSAGPVFVKLERVGQKGRKFLFFKFRSMIEGAHAMKKDLIAYNERSDGPLFKMKNDPRITRFGKFLRKTSIDEIPQFFNVIKGDMSVVGPRPHEPEEVSRYQKDHKKLLTIKPGMTGMAQVSGRSDLNFEEEATLDVYYIENWSLLLDLQLIFRTPFALVSRRGAP</sequence>
<dbReference type="InterPro" id="IPR003362">
    <property type="entry name" value="Bact_transf"/>
</dbReference>
<comment type="caution">
    <text evidence="9">The sequence shown here is derived from an EMBL/GenBank/DDBJ whole genome shotgun (WGS) entry which is preliminary data.</text>
</comment>
<dbReference type="PANTHER" id="PTHR30576:SF0">
    <property type="entry name" value="UNDECAPRENYL-PHOSPHATE N-ACETYLGALACTOSAMINYL 1-PHOSPHATE TRANSFERASE-RELATED"/>
    <property type="match status" value="1"/>
</dbReference>
<dbReference type="Pfam" id="PF13727">
    <property type="entry name" value="CoA_binding_3"/>
    <property type="match status" value="1"/>
</dbReference>
<feature type="domain" description="Bacterial sugar transferase" evidence="8">
    <location>
        <begin position="272"/>
        <end position="460"/>
    </location>
</feature>
<protein>
    <recommendedName>
        <fullName evidence="8">Bacterial sugar transferase domain-containing protein</fullName>
    </recommendedName>
</protein>
<dbReference type="InterPro" id="IPR017475">
    <property type="entry name" value="EPS_sugar_tfrase"/>
</dbReference>
<evidence type="ECO:0000256" key="4">
    <source>
        <dbReference type="ARBA" id="ARBA00022692"/>
    </source>
</evidence>
<keyword evidence="3" id="KW-0808">Transferase</keyword>
<keyword evidence="5 7" id="KW-1133">Transmembrane helix</keyword>
<organism evidence="9 10">
    <name type="scientific">Candidatus Kerfeldbacteria bacterium CG08_land_8_20_14_0_20_40_16</name>
    <dbReference type="NCBI Taxonomy" id="2014244"/>
    <lineage>
        <taxon>Bacteria</taxon>
        <taxon>Candidatus Kerfeldiibacteriota</taxon>
    </lineage>
</organism>
<reference evidence="9 10" key="1">
    <citation type="submission" date="2017-09" db="EMBL/GenBank/DDBJ databases">
        <title>Depth-based differentiation of microbial function through sediment-hosted aquifers and enrichment of novel symbionts in the deep terrestrial subsurface.</title>
        <authorList>
            <person name="Probst A.J."/>
            <person name="Ladd B."/>
            <person name="Jarett J.K."/>
            <person name="Geller-Mcgrath D.E."/>
            <person name="Sieber C.M."/>
            <person name="Emerson J.B."/>
            <person name="Anantharaman K."/>
            <person name="Thomas B.C."/>
            <person name="Malmstrom R."/>
            <person name="Stieglmeier M."/>
            <person name="Klingl A."/>
            <person name="Woyke T."/>
            <person name="Ryan C.M."/>
            <person name="Banfield J.F."/>
        </authorList>
    </citation>
    <scope>NUCLEOTIDE SEQUENCE [LARGE SCALE GENOMIC DNA]</scope>
    <source>
        <strain evidence="9">CG08_land_8_20_14_0_20_40_16</strain>
    </source>
</reference>
<feature type="transmembrane region" description="Helical" evidence="7">
    <location>
        <begin position="12"/>
        <end position="33"/>
    </location>
</feature>
<evidence type="ECO:0000313" key="9">
    <source>
        <dbReference type="EMBL" id="PIS43048.1"/>
    </source>
</evidence>
<dbReference type="PANTHER" id="PTHR30576">
    <property type="entry name" value="COLANIC BIOSYNTHESIS UDP-GLUCOSE LIPID CARRIER TRANSFERASE"/>
    <property type="match status" value="1"/>
</dbReference>
<evidence type="ECO:0000256" key="6">
    <source>
        <dbReference type="ARBA" id="ARBA00023136"/>
    </source>
</evidence>
<dbReference type="Proteomes" id="UP000231542">
    <property type="component" value="Unassembled WGS sequence"/>
</dbReference>
<dbReference type="GO" id="GO:0016780">
    <property type="term" value="F:phosphotransferase activity, for other substituted phosphate groups"/>
    <property type="evidence" value="ECO:0007669"/>
    <property type="project" value="TreeGrafter"/>
</dbReference>
<feature type="transmembrane region" description="Helical" evidence="7">
    <location>
        <begin position="113"/>
        <end position="136"/>
    </location>
</feature>
<evidence type="ECO:0000256" key="3">
    <source>
        <dbReference type="ARBA" id="ARBA00022679"/>
    </source>
</evidence>
<evidence type="ECO:0000256" key="1">
    <source>
        <dbReference type="ARBA" id="ARBA00004141"/>
    </source>
</evidence>
<proteinExistence type="inferred from homology"/>
<evidence type="ECO:0000256" key="2">
    <source>
        <dbReference type="ARBA" id="ARBA00006464"/>
    </source>
</evidence>
<feature type="transmembrane region" description="Helical" evidence="7">
    <location>
        <begin position="87"/>
        <end position="107"/>
    </location>
</feature>
<dbReference type="NCBIfam" id="TIGR03025">
    <property type="entry name" value="EPS_sugtrans"/>
    <property type="match status" value="1"/>
</dbReference>
<keyword evidence="4 7" id="KW-0812">Transmembrane</keyword>
<dbReference type="GO" id="GO:0016020">
    <property type="term" value="C:membrane"/>
    <property type="evidence" value="ECO:0007669"/>
    <property type="project" value="UniProtKB-SubCell"/>
</dbReference>
<dbReference type="Gene3D" id="3.40.50.720">
    <property type="entry name" value="NAD(P)-binding Rossmann-like Domain"/>
    <property type="match status" value="1"/>
</dbReference>
<dbReference type="AlphaFoldDB" id="A0A2H0YX25"/>
<gene>
    <name evidence="9" type="ORF">COT24_00340</name>
</gene>
<evidence type="ECO:0000313" key="10">
    <source>
        <dbReference type="Proteomes" id="UP000231542"/>
    </source>
</evidence>
<evidence type="ECO:0000256" key="5">
    <source>
        <dbReference type="ARBA" id="ARBA00022989"/>
    </source>
</evidence>
<feature type="transmembrane region" description="Helical" evidence="7">
    <location>
        <begin position="53"/>
        <end position="75"/>
    </location>
</feature>
<comment type="similarity">
    <text evidence="2">Belongs to the bacterial sugar transferase family.</text>
</comment>
<evidence type="ECO:0000259" key="8">
    <source>
        <dbReference type="Pfam" id="PF02397"/>
    </source>
</evidence>
<dbReference type="EMBL" id="PEXU01000004">
    <property type="protein sequence ID" value="PIS43048.1"/>
    <property type="molecule type" value="Genomic_DNA"/>
</dbReference>
<feature type="transmembrane region" description="Helical" evidence="7">
    <location>
        <begin position="277"/>
        <end position="298"/>
    </location>
</feature>
<name>A0A2H0YX25_9BACT</name>
<comment type="subcellular location">
    <subcellularLocation>
        <location evidence="1">Membrane</location>
        <topology evidence="1">Multi-pass membrane protein</topology>
    </subcellularLocation>
</comment>
<accession>A0A2H0YX25</accession>
<dbReference type="Pfam" id="PF02397">
    <property type="entry name" value="Bac_transf"/>
    <property type="match status" value="1"/>
</dbReference>
<keyword evidence="6 7" id="KW-0472">Membrane</keyword>
<evidence type="ECO:0000256" key="7">
    <source>
        <dbReference type="SAM" id="Phobius"/>
    </source>
</evidence>